<dbReference type="RefSeq" id="WP_200357430.1">
    <property type="nucleotide sequence ID" value="NZ_JAENIL010000043.1"/>
</dbReference>
<name>A0A934VRB4_9BACT</name>
<proteinExistence type="predicted"/>
<accession>A0A934VRB4</accession>
<feature type="region of interest" description="Disordered" evidence="1">
    <location>
        <begin position="1"/>
        <end position="24"/>
    </location>
</feature>
<evidence type="ECO:0000256" key="1">
    <source>
        <dbReference type="SAM" id="MobiDB-lite"/>
    </source>
</evidence>
<organism evidence="2 3">
    <name type="scientific">Pelagicoccus mobilis</name>
    <dbReference type="NCBI Taxonomy" id="415221"/>
    <lineage>
        <taxon>Bacteria</taxon>
        <taxon>Pseudomonadati</taxon>
        <taxon>Verrucomicrobiota</taxon>
        <taxon>Opitutia</taxon>
        <taxon>Puniceicoccales</taxon>
        <taxon>Pelagicoccaceae</taxon>
        <taxon>Pelagicoccus</taxon>
    </lineage>
</organism>
<protein>
    <submittedName>
        <fullName evidence="2">Uncharacterized protein</fullName>
    </submittedName>
</protein>
<dbReference type="EMBL" id="JAENIL010000043">
    <property type="protein sequence ID" value="MBK1879217.1"/>
    <property type="molecule type" value="Genomic_DNA"/>
</dbReference>
<sequence length="148" mass="17632">MVQISDQYLEPQDLSRPPPEERERLQRLWDSGKLQQHAKALERFYRKKHQELRQLLSSTYEDDDLIEAAKILVIQNKIVDQIAEGLDQLKAMESEIWIQGEQGNHDRAQIALEWTERHAAAWREWRIKEYLYTVERMEQSLKNCLTAS</sequence>
<evidence type="ECO:0000313" key="2">
    <source>
        <dbReference type="EMBL" id="MBK1879217.1"/>
    </source>
</evidence>
<evidence type="ECO:0000313" key="3">
    <source>
        <dbReference type="Proteomes" id="UP000617628"/>
    </source>
</evidence>
<keyword evidence="3" id="KW-1185">Reference proteome</keyword>
<gene>
    <name evidence="2" type="ORF">JIN87_20190</name>
</gene>
<dbReference type="Proteomes" id="UP000617628">
    <property type="component" value="Unassembled WGS sequence"/>
</dbReference>
<comment type="caution">
    <text evidence="2">The sequence shown here is derived from an EMBL/GenBank/DDBJ whole genome shotgun (WGS) entry which is preliminary data.</text>
</comment>
<dbReference type="AlphaFoldDB" id="A0A934VRB4"/>
<reference evidence="2" key="1">
    <citation type="submission" date="2021-01" db="EMBL/GenBank/DDBJ databases">
        <title>Modified the classification status of verrucomicrobia.</title>
        <authorList>
            <person name="Feng X."/>
        </authorList>
    </citation>
    <scope>NUCLEOTIDE SEQUENCE</scope>
    <source>
        <strain evidence="2">KCTC 13126</strain>
    </source>
</reference>